<keyword evidence="1 3" id="KW-0732">Signal</keyword>
<dbReference type="RefSeq" id="WP_338181697.1">
    <property type="nucleotide sequence ID" value="NZ_JAEKNQ010000056.1"/>
</dbReference>
<feature type="domain" description="Peptidoglycan hydrolase PcsB coiled-coil" evidence="5">
    <location>
        <begin position="107"/>
        <end position="175"/>
    </location>
</feature>
<evidence type="ECO:0000259" key="4">
    <source>
        <dbReference type="Pfam" id="PF01551"/>
    </source>
</evidence>
<evidence type="ECO:0000313" key="7">
    <source>
        <dbReference type="Proteomes" id="UP000620075"/>
    </source>
</evidence>
<comment type="caution">
    <text evidence="6">The sequence shown here is derived from an EMBL/GenBank/DDBJ whole genome shotgun (WGS) entry which is preliminary data.</text>
</comment>
<proteinExistence type="predicted"/>
<dbReference type="Proteomes" id="UP000620075">
    <property type="component" value="Unassembled WGS sequence"/>
</dbReference>
<dbReference type="GO" id="GO:0004222">
    <property type="term" value="F:metalloendopeptidase activity"/>
    <property type="evidence" value="ECO:0007669"/>
    <property type="project" value="TreeGrafter"/>
</dbReference>
<dbReference type="Gene3D" id="6.10.250.3150">
    <property type="match status" value="1"/>
</dbReference>
<organism evidence="6 7">
    <name type="scientific">Candidatus Dormiibacter inghamiae</name>
    <dbReference type="NCBI Taxonomy" id="3127013"/>
    <lineage>
        <taxon>Bacteria</taxon>
        <taxon>Bacillati</taxon>
        <taxon>Candidatus Dormiibacterota</taxon>
        <taxon>Candidatus Dormibacteria</taxon>
        <taxon>Candidatus Dormibacterales</taxon>
        <taxon>Candidatus Dormibacteraceae</taxon>
        <taxon>Candidatus Dormiibacter</taxon>
    </lineage>
</organism>
<feature type="domain" description="M23ase beta-sheet core" evidence="4">
    <location>
        <begin position="310"/>
        <end position="413"/>
    </location>
</feature>
<evidence type="ECO:0000259" key="5">
    <source>
        <dbReference type="Pfam" id="PF24568"/>
    </source>
</evidence>
<dbReference type="Pfam" id="PF01551">
    <property type="entry name" value="Peptidase_M23"/>
    <property type="match status" value="1"/>
</dbReference>
<sequence>MRALLLLLLLTTALVPKTVLADCDPNDPICQQIKQNDQHKKDVEALLQQLQQSLADAQEKERVAQELIKQLSGQIEQQKKAIADTSLKLAKTERDLRYTGADITRRDQQITLKQQLLDQRARELTKHGELNYVEVLVTSRSFTDMVDRVAIMQQIIDSDQRQVKSLKADKEQVRQLETQQQGRRQEQAALLKQQKDQKAALDKSLADQQSVLAYEQSLEAQYKEQAAVQSAENDRTAKKAIELQAQYAAELERLRQEAAQRAAAGGGGGNTGGGGAGRLGWPEQGYITQGFGCSDLLGEPYDPSCPSRHFHQGIDIGAAWGTPVGAADMGIVSDVVTGCSEGFWSCGGGYGNHVIISHAGGFTTYYAHLSAVNVSVGQHVNRGDIIGNEGSTGYSTGAHLHFGVLYNGSWVNPQAYLA</sequence>
<evidence type="ECO:0000256" key="2">
    <source>
        <dbReference type="SAM" id="Coils"/>
    </source>
</evidence>
<feature type="coiled-coil region" evidence="2">
    <location>
        <begin position="33"/>
        <end position="95"/>
    </location>
</feature>
<reference evidence="6 7" key="1">
    <citation type="submission" date="2020-10" db="EMBL/GenBank/DDBJ databases">
        <title>Ca. Dormibacterota MAGs.</title>
        <authorList>
            <person name="Montgomery K."/>
        </authorList>
    </citation>
    <scope>NUCLEOTIDE SEQUENCE [LARGE SCALE GENOMIC DNA]</scope>
    <source>
        <strain evidence="6">SC8811_S16_3</strain>
    </source>
</reference>
<protein>
    <submittedName>
        <fullName evidence="6">Peptidoglycan DD-metalloendopeptidase family protein</fullName>
    </submittedName>
</protein>
<dbReference type="Pfam" id="PF24568">
    <property type="entry name" value="CC_PcsB"/>
    <property type="match status" value="1"/>
</dbReference>
<keyword evidence="2" id="KW-0175">Coiled coil</keyword>
<evidence type="ECO:0000256" key="3">
    <source>
        <dbReference type="SAM" id="SignalP"/>
    </source>
</evidence>
<dbReference type="Gene3D" id="2.70.70.10">
    <property type="entry name" value="Glucose Permease (Domain IIA)"/>
    <property type="match status" value="1"/>
</dbReference>
<dbReference type="PANTHER" id="PTHR21666">
    <property type="entry name" value="PEPTIDASE-RELATED"/>
    <property type="match status" value="1"/>
</dbReference>
<dbReference type="InterPro" id="IPR057309">
    <property type="entry name" value="PcsB_CC"/>
</dbReference>
<evidence type="ECO:0000256" key="1">
    <source>
        <dbReference type="ARBA" id="ARBA00022729"/>
    </source>
</evidence>
<gene>
    <name evidence="6" type="ORF">JF888_14095</name>
</gene>
<dbReference type="InterPro" id="IPR016047">
    <property type="entry name" value="M23ase_b-sheet_dom"/>
</dbReference>
<dbReference type="InterPro" id="IPR050570">
    <property type="entry name" value="Cell_wall_metabolism_enzyme"/>
</dbReference>
<evidence type="ECO:0000313" key="6">
    <source>
        <dbReference type="EMBL" id="MBJ7604295.1"/>
    </source>
</evidence>
<feature type="chain" id="PRO_5037988923" evidence="3">
    <location>
        <begin position="22"/>
        <end position="418"/>
    </location>
</feature>
<dbReference type="EMBL" id="JAEKNQ010000056">
    <property type="protein sequence ID" value="MBJ7604295.1"/>
    <property type="molecule type" value="Genomic_DNA"/>
</dbReference>
<name>A0A934N818_9BACT</name>
<dbReference type="AlphaFoldDB" id="A0A934N818"/>
<dbReference type="CDD" id="cd12797">
    <property type="entry name" value="M23_peptidase"/>
    <property type="match status" value="1"/>
</dbReference>
<accession>A0A934N818</accession>
<dbReference type="PANTHER" id="PTHR21666:SF289">
    <property type="entry name" value="L-ALA--D-GLU ENDOPEPTIDASE"/>
    <property type="match status" value="1"/>
</dbReference>
<feature type="signal peptide" evidence="3">
    <location>
        <begin position="1"/>
        <end position="21"/>
    </location>
</feature>
<dbReference type="SUPFAM" id="SSF51261">
    <property type="entry name" value="Duplicated hybrid motif"/>
    <property type="match status" value="1"/>
</dbReference>
<dbReference type="InterPro" id="IPR011055">
    <property type="entry name" value="Dup_hybrid_motif"/>
</dbReference>